<dbReference type="AlphaFoldDB" id="A0A7W3JUN6"/>
<keyword evidence="7" id="KW-1185">Reference proteome</keyword>
<accession>A0A7W3JUN6</accession>
<dbReference type="InterPro" id="IPR019826">
    <property type="entry name" value="Carboxylesterase_B_AS"/>
</dbReference>
<dbReference type="PANTHER" id="PTHR11559">
    <property type="entry name" value="CARBOXYLESTERASE"/>
    <property type="match status" value="1"/>
</dbReference>
<evidence type="ECO:0000256" key="4">
    <source>
        <dbReference type="RuleBase" id="RU361235"/>
    </source>
</evidence>
<evidence type="ECO:0000259" key="5">
    <source>
        <dbReference type="Pfam" id="PF00135"/>
    </source>
</evidence>
<comment type="similarity">
    <text evidence="1 4">Belongs to the type-B carboxylesterase/lipase family.</text>
</comment>
<sequence length="519" mass="56201">MSAFTDESLLIETTTGTVRGAHDGPTHRWLGIPYAADPVGELRLRSPQPHPAWDGVRDALEFGNVAPQHASKIIPLPVGLHIAEDCLSLNIWAPDREDGDTRARPVMLWIHGGAYFIGFAAQAVYDGRSLAEHGDVVVVTINYRLGALGFLDFSSFGDETHVFDSNLGLRDIIAALEWVRDNIAAFGGDPEDVTLFGESAGGGCVTTLMTSPKAAGLFHKAIAQSSPASSVYGTERATIVAGDYLDLIVVQHDKAKTVLREMDATTLAASTAKLLSHVATTAPGTVAFAPVVDGDIVTDYPINIFRTGGAARIPLLIGTNHDEASLFKMMKSPLMPISEAAIHEMFEQVSAESPELAQMEGQITAVYKDYPKQKGAMEISRDAGFRMPSIWVAEAHSRFAPTFMYRFDTATPLMKLLGIGASHATELPYVFGNLPDKVRNKDISFKLGGLREAHEISARMQAHWLAFVGSSDPSTPDGAWPRYDETTRATLIINTKDVVENDPEGEIRRAWGEGVIGFK</sequence>
<gene>
    <name evidence="6" type="ORF">FB555_001606</name>
</gene>
<organism evidence="6 7">
    <name type="scientific">Alpinimonas psychrophila</name>
    <dbReference type="NCBI Taxonomy" id="748908"/>
    <lineage>
        <taxon>Bacteria</taxon>
        <taxon>Bacillati</taxon>
        <taxon>Actinomycetota</taxon>
        <taxon>Actinomycetes</taxon>
        <taxon>Micrococcales</taxon>
        <taxon>Microbacteriaceae</taxon>
        <taxon>Alpinimonas</taxon>
    </lineage>
</organism>
<feature type="domain" description="Carboxylesterase type B" evidence="5">
    <location>
        <begin position="9"/>
        <end position="502"/>
    </location>
</feature>
<dbReference type="EMBL" id="JACGWU010000005">
    <property type="protein sequence ID" value="MBA8829497.1"/>
    <property type="molecule type" value="Genomic_DNA"/>
</dbReference>
<dbReference type="GO" id="GO:0004104">
    <property type="term" value="F:cholinesterase activity"/>
    <property type="evidence" value="ECO:0007669"/>
    <property type="project" value="InterPro"/>
</dbReference>
<reference evidence="6 7" key="1">
    <citation type="submission" date="2020-07" db="EMBL/GenBank/DDBJ databases">
        <title>Sequencing the genomes of 1000 actinobacteria strains.</title>
        <authorList>
            <person name="Klenk H.-P."/>
        </authorList>
    </citation>
    <scope>NUCLEOTIDE SEQUENCE [LARGE SCALE GENOMIC DNA]</scope>
    <source>
        <strain evidence="6 7">DSM 23737</strain>
    </source>
</reference>
<dbReference type="PROSITE" id="PS00122">
    <property type="entry name" value="CARBOXYLESTERASE_B_1"/>
    <property type="match status" value="1"/>
</dbReference>
<evidence type="ECO:0000256" key="3">
    <source>
        <dbReference type="PIRSR" id="PIRSR600997-1"/>
    </source>
</evidence>
<protein>
    <recommendedName>
        <fullName evidence="4">Carboxylic ester hydrolase</fullName>
        <ecNumber evidence="4">3.1.1.-</ecNumber>
    </recommendedName>
</protein>
<name>A0A7W3JUN6_9MICO</name>
<feature type="active site" description="Charge relay system" evidence="3">
    <location>
        <position position="323"/>
    </location>
</feature>
<feature type="active site" description="Charge relay system" evidence="3">
    <location>
        <position position="423"/>
    </location>
</feature>
<evidence type="ECO:0000256" key="2">
    <source>
        <dbReference type="ARBA" id="ARBA00022801"/>
    </source>
</evidence>
<evidence type="ECO:0000313" key="6">
    <source>
        <dbReference type="EMBL" id="MBA8829497.1"/>
    </source>
</evidence>
<comment type="caution">
    <text evidence="6">The sequence shown here is derived from an EMBL/GenBank/DDBJ whole genome shotgun (WGS) entry which is preliminary data.</text>
</comment>
<dbReference type="Pfam" id="PF00135">
    <property type="entry name" value="COesterase"/>
    <property type="match status" value="1"/>
</dbReference>
<keyword evidence="2 4" id="KW-0378">Hydrolase</keyword>
<dbReference type="InterPro" id="IPR050309">
    <property type="entry name" value="Type-B_Carboxylest/Lipase"/>
</dbReference>
<dbReference type="SUPFAM" id="SSF53474">
    <property type="entry name" value="alpha/beta-Hydrolases"/>
    <property type="match status" value="1"/>
</dbReference>
<dbReference type="Gene3D" id="3.40.50.1820">
    <property type="entry name" value="alpha/beta hydrolase"/>
    <property type="match status" value="1"/>
</dbReference>
<dbReference type="EC" id="3.1.1.-" evidence="4"/>
<feature type="active site" description="Acyl-ester intermediate" evidence="3">
    <location>
        <position position="199"/>
    </location>
</feature>
<dbReference type="InterPro" id="IPR000997">
    <property type="entry name" value="Cholinesterase"/>
</dbReference>
<evidence type="ECO:0000313" key="7">
    <source>
        <dbReference type="Proteomes" id="UP000524237"/>
    </source>
</evidence>
<dbReference type="RefSeq" id="WP_182484932.1">
    <property type="nucleotide sequence ID" value="NZ_JACGWU010000005.1"/>
</dbReference>
<dbReference type="InterPro" id="IPR029058">
    <property type="entry name" value="AB_hydrolase_fold"/>
</dbReference>
<dbReference type="InterPro" id="IPR002018">
    <property type="entry name" value="CarbesteraseB"/>
</dbReference>
<evidence type="ECO:0000256" key="1">
    <source>
        <dbReference type="ARBA" id="ARBA00005964"/>
    </source>
</evidence>
<dbReference type="PRINTS" id="PR00878">
    <property type="entry name" value="CHOLNESTRASE"/>
</dbReference>
<dbReference type="Proteomes" id="UP000524237">
    <property type="component" value="Unassembled WGS sequence"/>
</dbReference>
<proteinExistence type="inferred from homology"/>